<dbReference type="EMBL" id="PDCK01000039">
    <property type="protein sequence ID" value="PRQ56835.1"/>
    <property type="molecule type" value="Genomic_DNA"/>
</dbReference>
<protein>
    <submittedName>
        <fullName evidence="1">Uncharacterized protein</fullName>
    </submittedName>
</protein>
<reference evidence="1 2" key="1">
    <citation type="journal article" date="2018" name="Nat. Genet.">
        <title>The Rosa genome provides new insights in the design of modern roses.</title>
        <authorList>
            <person name="Bendahmane M."/>
        </authorList>
    </citation>
    <scope>NUCLEOTIDE SEQUENCE [LARGE SCALE GENOMIC DNA]</scope>
    <source>
        <strain evidence="2">cv. Old Blush</strain>
    </source>
</reference>
<gene>
    <name evidence="1" type="ORF">RchiOBHm_Chr1g0341671</name>
</gene>
<accession>A0A2P6SDT7</accession>
<sequence>MRLRRRTIPSLPACNCSIACLHQRTVEYTLGDQVQNKTLEKARFSFPLDPSTYISRFL</sequence>
<comment type="caution">
    <text evidence="1">The sequence shown here is derived from an EMBL/GenBank/DDBJ whole genome shotgun (WGS) entry which is preliminary data.</text>
</comment>
<dbReference type="Proteomes" id="UP000238479">
    <property type="component" value="Chromosome 1"/>
</dbReference>
<evidence type="ECO:0000313" key="1">
    <source>
        <dbReference type="EMBL" id="PRQ56835.1"/>
    </source>
</evidence>
<evidence type="ECO:0000313" key="2">
    <source>
        <dbReference type="Proteomes" id="UP000238479"/>
    </source>
</evidence>
<name>A0A2P6SDT7_ROSCH</name>
<organism evidence="1 2">
    <name type="scientific">Rosa chinensis</name>
    <name type="common">China rose</name>
    <dbReference type="NCBI Taxonomy" id="74649"/>
    <lineage>
        <taxon>Eukaryota</taxon>
        <taxon>Viridiplantae</taxon>
        <taxon>Streptophyta</taxon>
        <taxon>Embryophyta</taxon>
        <taxon>Tracheophyta</taxon>
        <taxon>Spermatophyta</taxon>
        <taxon>Magnoliopsida</taxon>
        <taxon>eudicotyledons</taxon>
        <taxon>Gunneridae</taxon>
        <taxon>Pentapetalae</taxon>
        <taxon>rosids</taxon>
        <taxon>fabids</taxon>
        <taxon>Rosales</taxon>
        <taxon>Rosaceae</taxon>
        <taxon>Rosoideae</taxon>
        <taxon>Rosoideae incertae sedis</taxon>
        <taxon>Rosa</taxon>
    </lineage>
</organism>
<proteinExistence type="predicted"/>
<dbReference type="AlphaFoldDB" id="A0A2P6SDT7"/>
<dbReference type="Gramene" id="PRQ56835">
    <property type="protein sequence ID" value="PRQ56835"/>
    <property type="gene ID" value="RchiOBHm_Chr1g0341671"/>
</dbReference>
<keyword evidence="2" id="KW-1185">Reference proteome</keyword>